<dbReference type="EMBL" id="CP002786">
    <property type="protein sequence ID" value="AEF38660.1"/>
    <property type="molecule type" value="Genomic_DNA"/>
</dbReference>
<dbReference type="AlphaFoldDB" id="F6EF81"/>
<evidence type="ECO:0000256" key="2">
    <source>
        <dbReference type="SAM" id="Phobius"/>
    </source>
</evidence>
<feature type="region of interest" description="Disordered" evidence="1">
    <location>
        <begin position="65"/>
        <end position="94"/>
    </location>
</feature>
<protein>
    <submittedName>
        <fullName evidence="3">Uncharacterized protein</fullName>
    </submittedName>
</protein>
<sequence>MRATLQIVGIILLINGIGGLVKDDFGLLANVADGGALTRLQVVAILVGAALAGGVRCAECSKSRMTHRDTAGPHSRELQDRLRHNTALDERAAM</sequence>
<dbReference type="KEGG" id="asd:AS9A_0200"/>
<keyword evidence="2" id="KW-1133">Transmembrane helix</keyword>
<accession>F6EF81</accession>
<reference evidence="3 4" key="1">
    <citation type="journal article" date="2011" name="J. Bacteriol.">
        <title>Complete genome sequence of Amycolicicoccus subflavus DQS3-9A1T, an actinomycete isolated from crude oil-polluted soil.</title>
        <authorList>
            <person name="Cai M."/>
            <person name="Chen W.M."/>
            <person name="Nie Y."/>
            <person name="Chi C.Q."/>
            <person name="Wang Y.N."/>
            <person name="Tang Y.Q."/>
            <person name="Li G.Y."/>
            <person name="Wu X.L."/>
        </authorList>
    </citation>
    <scope>NUCLEOTIDE SEQUENCE [LARGE SCALE GENOMIC DNA]</scope>
    <source>
        <strain evidence="4">DSM 45089 / DQS3-9A1</strain>
    </source>
</reference>
<dbReference type="STRING" id="443218.AS9A_0200"/>
<keyword evidence="2" id="KW-0472">Membrane</keyword>
<organism evidence="3 4">
    <name type="scientific">Hoyosella subflava (strain DSM 45089 / JCM 17490 / NBRC 109087 / DQS3-9A1)</name>
    <name type="common">Amycolicicoccus subflavus</name>
    <dbReference type="NCBI Taxonomy" id="443218"/>
    <lineage>
        <taxon>Bacteria</taxon>
        <taxon>Bacillati</taxon>
        <taxon>Actinomycetota</taxon>
        <taxon>Actinomycetes</taxon>
        <taxon>Mycobacteriales</taxon>
        <taxon>Hoyosellaceae</taxon>
        <taxon>Hoyosella</taxon>
    </lineage>
</organism>
<evidence type="ECO:0000313" key="3">
    <source>
        <dbReference type="EMBL" id="AEF38660.1"/>
    </source>
</evidence>
<dbReference type="HOGENOM" id="CLU_2379930_0_0_11"/>
<evidence type="ECO:0000256" key="1">
    <source>
        <dbReference type="SAM" id="MobiDB-lite"/>
    </source>
</evidence>
<feature type="transmembrane region" description="Helical" evidence="2">
    <location>
        <begin position="38"/>
        <end position="58"/>
    </location>
</feature>
<evidence type="ECO:0000313" key="4">
    <source>
        <dbReference type="Proteomes" id="UP000009235"/>
    </source>
</evidence>
<keyword evidence="4" id="KW-1185">Reference proteome</keyword>
<keyword evidence="2" id="KW-0812">Transmembrane</keyword>
<dbReference type="Proteomes" id="UP000009235">
    <property type="component" value="Chromosome"/>
</dbReference>
<proteinExistence type="predicted"/>
<dbReference type="RefSeq" id="WP_013805012.1">
    <property type="nucleotide sequence ID" value="NC_015564.1"/>
</dbReference>
<name>F6EF81_HOYSD</name>
<gene>
    <name evidence="3" type="ordered locus">AS9A_0200</name>
</gene>